<feature type="transmembrane region" description="Helical" evidence="2">
    <location>
        <begin position="376"/>
        <end position="397"/>
    </location>
</feature>
<reference evidence="4" key="1">
    <citation type="submission" date="2023-01" db="EMBL/GenBank/DDBJ databases">
        <title>Metagenome sequencing of chrysophaentin producing Chrysophaeum taylorii.</title>
        <authorList>
            <person name="Davison J."/>
            <person name="Bewley C."/>
        </authorList>
    </citation>
    <scope>NUCLEOTIDE SEQUENCE</scope>
    <source>
        <strain evidence="4">NIES-1699</strain>
    </source>
</reference>
<evidence type="ECO:0000256" key="1">
    <source>
        <dbReference type="SAM" id="MobiDB-lite"/>
    </source>
</evidence>
<accession>A0AAD7ULP8</accession>
<evidence type="ECO:0000313" key="4">
    <source>
        <dbReference type="EMBL" id="KAJ8611793.1"/>
    </source>
</evidence>
<feature type="transmembrane region" description="Helical" evidence="2">
    <location>
        <begin position="417"/>
        <end position="439"/>
    </location>
</feature>
<dbReference type="Proteomes" id="UP001230188">
    <property type="component" value="Unassembled WGS sequence"/>
</dbReference>
<feature type="transmembrane region" description="Helical" evidence="2">
    <location>
        <begin position="142"/>
        <end position="159"/>
    </location>
</feature>
<name>A0AAD7ULP8_9STRA</name>
<dbReference type="InterPro" id="IPR003864">
    <property type="entry name" value="CSC1/OSCA1-like_7TM"/>
</dbReference>
<keyword evidence="5" id="KW-1185">Reference proteome</keyword>
<feature type="transmembrane region" description="Helical" evidence="2">
    <location>
        <begin position="92"/>
        <end position="111"/>
    </location>
</feature>
<feature type="compositionally biased region" description="Basic and acidic residues" evidence="1">
    <location>
        <begin position="756"/>
        <end position="773"/>
    </location>
</feature>
<gene>
    <name evidence="4" type="ORF">CTAYLR_007724</name>
</gene>
<dbReference type="PANTHER" id="PTHR13018:SF5">
    <property type="entry name" value="RE44586P"/>
    <property type="match status" value="1"/>
</dbReference>
<evidence type="ECO:0000259" key="3">
    <source>
        <dbReference type="Pfam" id="PF02714"/>
    </source>
</evidence>
<dbReference type="GO" id="GO:0005886">
    <property type="term" value="C:plasma membrane"/>
    <property type="evidence" value="ECO:0007669"/>
    <property type="project" value="TreeGrafter"/>
</dbReference>
<comment type="caution">
    <text evidence="4">The sequence shown here is derived from an EMBL/GenBank/DDBJ whole genome shotgun (WGS) entry which is preliminary data.</text>
</comment>
<protein>
    <recommendedName>
        <fullName evidence="3">CSC1/OSCA1-like 7TM region domain-containing protein</fullName>
    </recommendedName>
</protein>
<feature type="domain" description="CSC1/OSCA1-like 7TM region" evidence="3">
    <location>
        <begin position="409"/>
        <end position="635"/>
    </location>
</feature>
<proteinExistence type="predicted"/>
<keyword evidence="2" id="KW-1133">Transmembrane helix</keyword>
<dbReference type="PANTHER" id="PTHR13018">
    <property type="entry name" value="PROBABLE MEMBRANE PROTEIN DUF221-RELATED"/>
    <property type="match status" value="1"/>
</dbReference>
<evidence type="ECO:0000313" key="5">
    <source>
        <dbReference type="Proteomes" id="UP001230188"/>
    </source>
</evidence>
<feature type="transmembrane region" description="Helical" evidence="2">
    <location>
        <begin position="12"/>
        <end position="34"/>
    </location>
</feature>
<evidence type="ECO:0000256" key="2">
    <source>
        <dbReference type="SAM" id="Phobius"/>
    </source>
</evidence>
<feature type="transmembrane region" description="Helical" evidence="2">
    <location>
        <begin position="492"/>
        <end position="513"/>
    </location>
</feature>
<feature type="transmembrane region" description="Helical" evidence="2">
    <location>
        <begin position="460"/>
        <end position="480"/>
    </location>
</feature>
<keyword evidence="2" id="KW-0472">Membrane</keyword>
<dbReference type="AlphaFoldDB" id="A0AAD7ULP8"/>
<organism evidence="4 5">
    <name type="scientific">Chrysophaeum taylorii</name>
    <dbReference type="NCBI Taxonomy" id="2483200"/>
    <lineage>
        <taxon>Eukaryota</taxon>
        <taxon>Sar</taxon>
        <taxon>Stramenopiles</taxon>
        <taxon>Ochrophyta</taxon>
        <taxon>Pelagophyceae</taxon>
        <taxon>Pelagomonadales</taxon>
        <taxon>Pelagomonadaceae</taxon>
        <taxon>Chrysophaeum</taxon>
    </lineage>
</organism>
<dbReference type="InterPro" id="IPR045122">
    <property type="entry name" value="Csc1-like"/>
</dbReference>
<feature type="transmembrane region" description="Helical" evidence="2">
    <location>
        <begin position="556"/>
        <end position="576"/>
    </location>
</feature>
<dbReference type="Pfam" id="PF02714">
    <property type="entry name" value="RSN1_7TM"/>
    <property type="match status" value="1"/>
</dbReference>
<keyword evidence="2" id="KW-0812">Transmembrane</keyword>
<dbReference type="GO" id="GO:0005227">
    <property type="term" value="F:calcium-activated cation channel activity"/>
    <property type="evidence" value="ECO:0007669"/>
    <property type="project" value="InterPro"/>
</dbReference>
<feature type="region of interest" description="Disordered" evidence="1">
    <location>
        <begin position="747"/>
        <end position="773"/>
    </location>
</feature>
<sequence>MAGVPGSVLQFLSVAVPLLANFVMFLFLAACAVVGKPKVLAPLKPESRVGQAKSVFEFVRAVRSLGDEDVRDGGGLEALLQVKRLQMRARMAFMWVLIGVAVAVVFALNTTGGATEGGFDRVTFQNANIIKRNESSRTGSSWWRNIAAVVGAYLVSFTLKAVDKADEEACELMLEEVTKAPAHHYAVVLTGVEACDLRTIFDSALGEGAVVRVETVKNYSTKPKDVVDEEESSSVLAAATGGGPGGLRERHAAYLSALRAAKRADLLEEGGSKKIPKMTKSVAETQREAHETLDKKRRAIERVADKELPPTAAAIVVLNSLAKATAASTAPLGIKHAWVVEPAPEPRDVLWPVLEKLPASQTDIDAREGVGSRLKLAIYLLWSLILLGLVFVAQFVLKLADKQLGGGAKTIVQLVSGMVPALVASIMMSLVCTILGVINAKTQNDCWNQSSLERKTQADFVLFLQLIGFVVPLLGASLITGATEMGGRPLRIFTIIATNVPFSAYYFAMLAFVKMAVFLNASTRFVPYVVYRVLSTLMCKTDFEKNQLLKPPPAKIAQWVGWESFVFLVGAVYAPLAPYATGIAWVYLSLATSALKLNLATVSKMPFETAGKSWRLGISQSINIVMVAHCLQIGVLLFSGNFIHFVLTLPVVLVDVYYAQKCGHRYENKNIHGKAKGRLPLLEASDVDKSRPPSYIHEIDKVFEADAFYAPSCALNNDVLAPFQDQENLELREISLFDWLARYDSPSKLPPQSQHSSEKSAEESKKEKAIQMA</sequence>
<dbReference type="EMBL" id="JAQMWT010000063">
    <property type="protein sequence ID" value="KAJ8611793.1"/>
    <property type="molecule type" value="Genomic_DNA"/>
</dbReference>
<feature type="transmembrane region" description="Helical" evidence="2">
    <location>
        <begin position="642"/>
        <end position="659"/>
    </location>
</feature>